<accession>A0AAV0JU31</accession>
<dbReference type="PANTHER" id="PTHR31569">
    <property type="entry name" value="SWIM-TYPE DOMAIN-CONTAINING PROTEIN"/>
    <property type="match status" value="1"/>
</dbReference>
<reference evidence="2" key="1">
    <citation type="submission" date="2022-08" db="EMBL/GenBank/DDBJ databases">
        <authorList>
            <person name="Gutierrez-Valencia J."/>
        </authorList>
    </citation>
    <scope>NUCLEOTIDE SEQUENCE</scope>
</reference>
<name>A0AAV0JU31_9ROSI</name>
<comment type="caution">
    <text evidence="2">The sequence shown here is derived from an EMBL/GenBank/DDBJ whole genome shotgun (WGS) entry which is preliminary data.</text>
</comment>
<feature type="domain" description="MULE transposase" evidence="1">
    <location>
        <begin position="218"/>
        <end position="312"/>
    </location>
</feature>
<evidence type="ECO:0000259" key="1">
    <source>
        <dbReference type="Pfam" id="PF10551"/>
    </source>
</evidence>
<dbReference type="InterPro" id="IPR052579">
    <property type="entry name" value="Zinc_finger_SWIM"/>
</dbReference>
<proteinExistence type="predicted"/>
<gene>
    <name evidence="2" type="ORF">LITE_LOCUS15953</name>
</gene>
<dbReference type="AlphaFoldDB" id="A0AAV0JU31"/>
<dbReference type="PANTHER" id="PTHR31569:SF4">
    <property type="entry name" value="SWIM-TYPE DOMAIN-CONTAINING PROTEIN"/>
    <property type="match status" value="1"/>
</dbReference>
<sequence length="449" mass="51738">MSAGFYDTKDKAREAAKEIAKSLGFFLIVSTIKRNPGETNPRIYMDCNHGCRSITYIPDPDKPRRNNTKTGKLGCRFRVVVRAILVDGSLKWRIDGVRGFHNHKLELYSEGSSQRNTLTKEKKEDIKKMEATMTQPKQMKKSLNDTYDAHHNMKQIYNETGKIRQQRLGGMKPMQWTLREAQKLGYFVECEFDIDRHVTNLFLCHPESLQMLSAWYFVVLIDSTYKTNKHKKPLVQLVGVTPVQKNFNIGFAFVADEKKETYTWVLSQLKSVLGGRIPNAIVTDKEGGLGVAVREIFPESTHLLCVWHMKKNIEAKLMSFRMSREVAEGFVEGPWGTLLYANTQEGFDSAWVDLQNSRWGDNGRLMNYLRGEWLSCASKWANCYTNRVFHIGNTSTNRVESAHSSLKSWLNTSRHKIDSLFMRFHACVEGRVIELRKDLEESRLKVNSF</sequence>
<organism evidence="2 3">
    <name type="scientific">Linum tenue</name>
    <dbReference type="NCBI Taxonomy" id="586396"/>
    <lineage>
        <taxon>Eukaryota</taxon>
        <taxon>Viridiplantae</taxon>
        <taxon>Streptophyta</taxon>
        <taxon>Embryophyta</taxon>
        <taxon>Tracheophyta</taxon>
        <taxon>Spermatophyta</taxon>
        <taxon>Magnoliopsida</taxon>
        <taxon>eudicotyledons</taxon>
        <taxon>Gunneridae</taxon>
        <taxon>Pentapetalae</taxon>
        <taxon>rosids</taxon>
        <taxon>fabids</taxon>
        <taxon>Malpighiales</taxon>
        <taxon>Linaceae</taxon>
        <taxon>Linum</taxon>
    </lineage>
</organism>
<evidence type="ECO:0000313" key="2">
    <source>
        <dbReference type="EMBL" id="CAI0413436.1"/>
    </source>
</evidence>
<dbReference type="Pfam" id="PF10551">
    <property type="entry name" value="MULE"/>
    <property type="match status" value="1"/>
</dbReference>
<keyword evidence="3" id="KW-1185">Reference proteome</keyword>
<protein>
    <recommendedName>
        <fullName evidence="1">MULE transposase domain-containing protein</fullName>
    </recommendedName>
</protein>
<dbReference type="Proteomes" id="UP001154282">
    <property type="component" value="Unassembled WGS sequence"/>
</dbReference>
<dbReference type="InterPro" id="IPR018289">
    <property type="entry name" value="MULE_transposase_dom"/>
</dbReference>
<dbReference type="EMBL" id="CAMGYJ010000005">
    <property type="protein sequence ID" value="CAI0413436.1"/>
    <property type="molecule type" value="Genomic_DNA"/>
</dbReference>
<evidence type="ECO:0000313" key="3">
    <source>
        <dbReference type="Proteomes" id="UP001154282"/>
    </source>
</evidence>